<evidence type="ECO:0000259" key="2">
    <source>
        <dbReference type="PROSITE" id="PS50181"/>
    </source>
</evidence>
<dbReference type="HOGENOM" id="CLU_052088_0_0_1"/>
<proteinExistence type="predicted"/>
<dbReference type="Pfam" id="PF07735">
    <property type="entry name" value="FBA_2"/>
    <property type="match status" value="1"/>
</dbReference>
<dbReference type="OMA" id="PATWITR"/>
<sequence length="346" mass="41014">MGFPILKLPLLAIHAVISNLQLDEIIDFSLCSSKCKRVIKSIKKQPYKSMEIRIFFGYPDFQFMYEKTKGPCWYFNNLEVEKVLRKSKRGEKRKKYEIRKIGGIKIKVMKCEENSLFSKQINELQLKVIFDFLLDLFNNIPICRYSSTLRVNQLNITPEYFGLKKCSSIFYSFQGMPVPDDELHYLFENIQVSEDITINGEVSDEFQLNTAKFSTNELNIRPATWITRDIFLSLNCSRMCLDYVTLTMNDFQSFVLQWLSSENTSFVWLQMSFTGNHEPIDFSQFQTQQWNPKVRERYYDLSYSIFSRGRKIDCLDGRDIRRKDGKLGTIGYFRRKHYFVVWNQTN</sequence>
<name>G0MJD4_CAEBE</name>
<feature type="domain" description="F-box" evidence="2">
    <location>
        <begin position="2"/>
        <end position="50"/>
    </location>
</feature>
<dbReference type="PROSITE" id="PS50181">
    <property type="entry name" value="FBOX"/>
    <property type="match status" value="1"/>
</dbReference>
<keyword evidence="4" id="KW-1185">Reference proteome</keyword>
<dbReference type="Proteomes" id="UP000008068">
    <property type="component" value="Unassembled WGS sequence"/>
</dbReference>
<dbReference type="InterPro" id="IPR012885">
    <property type="entry name" value="F-box_Sdz-33"/>
</dbReference>
<organism evidence="4">
    <name type="scientific">Caenorhabditis brenneri</name>
    <name type="common">Nematode worm</name>
    <dbReference type="NCBI Taxonomy" id="135651"/>
    <lineage>
        <taxon>Eukaryota</taxon>
        <taxon>Metazoa</taxon>
        <taxon>Ecdysozoa</taxon>
        <taxon>Nematoda</taxon>
        <taxon>Chromadorea</taxon>
        <taxon>Rhabditida</taxon>
        <taxon>Rhabditina</taxon>
        <taxon>Rhabditomorpha</taxon>
        <taxon>Rhabditoidea</taxon>
        <taxon>Rhabditidae</taxon>
        <taxon>Peloderinae</taxon>
        <taxon>Caenorhabditis</taxon>
    </lineage>
</organism>
<dbReference type="PANTHER" id="PTHR21503">
    <property type="entry name" value="F-BOX-CONTAINING HYPOTHETICAL PROTEIN C.ELEGANS"/>
    <property type="match status" value="1"/>
</dbReference>
<dbReference type="AlphaFoldDB" id="G0MJD4"/>
<reference evidence="4" key="1">
    <citation type="submission" date="2011-07" db="EMBL/GenBank/DDBJ databases">
        <authorList>
            <consortium name="Caenorhabditis brenneri Sequencing and Analysis Consortium"/>
            <person name="Wilson R.K."/>
        </authorList>
    </citation>
    <scope>NUCLEOTIDE SEQUENCE [LARGE SCALE GENOMIC DNA]</scope>
    <source>
        <strain evidence="4">PB2801</strain>
    </source>
</reference>
<dbReference type="EMBL" id="GL379797">
    <property type="protein sequence ID" value="EGT32369.1"/>
    <property type="molecule type" value="Genomic_DNA"/>
</dbReference>
<evidence type="ECO:0000313" key="3">
    <source>
        <dbReference type="EMBL" id="EGT32369.1"/>
    </source>
</evidence>
<feature type="chain" id="PRO_5003403603" description="F-box domain-containing protein" evidence="1">
    <location>
        <begin position="19"/>
        <end position="346"/>
    </location>
</feature>
<feature type="signal peptide" evidence="1">
    <location>
        <begin position="1"/>
        <end position="18"/>
    </location>
</feature>
<keyword evidence="1" id="KW-0732">Signal</keyword>
<evidence type="ECO:0000313" key="4">
    <source>
        <dbReference type="Proteomes" id="UP000008068"/>
    </source>
</evidence>
<dbReference type="InterPro" id="IPR001810">
    <property type="entry name" value="F-box_dom"/>
</dbReference>
<protein>
    <recommendedName>
        <fullName evidence="2">F-box domain-containing protein</fullName>
    </recommendedName>
</protein>
<evidence type="ECO:0000256" key="1">
    <source>
        <dbReference type="SAM" id="SignalP"/>
    </source>
</evidence>
<dbReference type="eggNOG" id="ENOG502TIGW">
    <property type="taxonomic scope" value="Eukaryota"/>
</dbReference>
<gene>
    <name evidence="3" type="ORF">CAEBREN_19730</name>
</gene>
<accession>G0MJD4</accession>
<dbReference type="InParanoid" id="G0MJD4"/>
<dbReference type="Pfam" id="PF00646">
    <property type="entry name" value="F-box"/>
    <property type="match status" value="1"/>
</dbReference>
<dbReference type="OrthoDB" id="5776267at2759"/>